<dbReference type="RefSeq" id="XP_014661482.1">
    <property type="nucleotide sequence ID" value="XM_014805996.1"/>
</dbReference>
<evidence type="ECO:0000256" key="1">
    <source>
        <dbReference type="ARBA" id="ARBA00004613"/>
    </source>
</evidence>
<organism evidence="5 6">
    <name type="scientific">Priapulus caudatus</name>
    <name type="common">Priapulid worm</name>
    <dbReference type="NCBI Taxonomy" id="37621"/>
    <lineage>
        <taxon>Eukaryota</taxon>
        <taxon>Metazoa</taxon>
        <taxon>Ecdysozoa</taxon>
        <taxon>Scalidophora</taxon>
        <taxon>Priapulida</taxon>
        <taxon>Priapulimorpha</taxon>
        <taxon>Priapulimorphida</taxon>
        <taxon>Priapulidae</taxon>
        <taxon>Priapulus</taxon>
    </lineage>
</organism>
<dbReference type="PROSITE" id="PS50292">
    <property type="entry name" value="PEROXIDASE_3"/>
    <property type="match status" value="1"/>
</dbReference>
<keyword evidence="5" id="KW-1185">Reference proteome</keyword>
<keyword evidence="4" id="KW-0325">Glycoprotein</keyword>
<sequence>MSSYIYPCGCVRAGYNYWREFCGLRRARDFYELSNEVDGYSVEQFAKLYRHVDDIDLFPALVSERPVPGALVGPTLQCILGKQFEAYKKGDRFWFENGNQPNSFTPAQLAEIRKVTMARIMCANTDDMRTMQPRCMFQDDNSGNSKRDCDRLPEMNLSVWRDGIHNDLDGAFGPGGLPGLSRNINPLLASSSLQQSPRFPAFSNIGSGLPSADDILSKVAAGVRTFNYQPPAPPGPAHPAHLLAIATQAQDIAPFKK</sequence>
<keyword evidence="3" id="KW-0560">Oxidoreductase</keyword>
<proteinExistence type="predicted"/>
<evidence type="ECO:0000256" key="3">
    <source>
        <dbReference type="ARBA" id="ARBA00022559"/>
    </source>
</evidence>
<dbReference type="PANTHER" id="PTHR11475">
    <property type="entry name" value="OXIDASE/PEROXIDASE"/>
    <property type="match status" value="1"/>
</dbReference>
<dbReference type="Proteomes" id="UP000695022">
    <property type="component" value="Unplaced"/>
</dbReference>
<name>A0ABM1DNG1_PRICU</name>
<keyword evidence="2" id="KW-0964">Secreted</keyword>
<dbReference type="InterPro" id="IPR010255">
    <property type="entry name" value="Haem_peroxidase_sf"/>
</dbReference>
<protein>
    <submittedName>
        <fullName evidence="6">Peroxidase-like</fullName>
    </submittedName>
</protein>
<dbReference type="Pfam" id="PF03098">
    <property type="entry name" value="An_peroxidase"/>
    <property type="match status" value="1"/>
</dbReference>
<dbReference type="InterPro" id="IPR037120">
    <property type="entry name" value="Haem_peroxidase_sf_animal"/>
</dbReference>
<gene>
    <name evidence="6" type="primary">LOC106804706</name>
</gene>
<evidence type="ECO:0000313" key="6">
    <source>
        <dbReference type="RefSeq" id="XP_014661482.1"/>
    </source>
</evidence>
<dbReference type="SUPFAM" id="SSF48113">
    <property type="entry name" value="Heme-dependent peroxidases"/>
    <property type="match status" value="1"/>
</dbReference>
<reference evidence="6" key="1">
    <citation type="submission" date="2025-08" db="UniProtKB">
        <authorList>
            <consortium name="RefSeq"/>
        </authorList>
    </citation>
    <scope>IDENTIFICATION</scope>
</reference>
<dbReference type="Gene3D" id="1.10.640.10">
    <property type="entry name" value="Haem peroxidase domain superfamily, animal type"/>
    <property type="match status" value="1"/>
</dbReference>
<evidence type="ECO:0000256" key="4">
    <source>
        <dbReference type="ARBA" id="ARBA00023180"/>
    </source>
</evidence>
<keyword evidence="3" id="KW-0575">Peroxidase</keyword>
<evidence type="ECO:0000256" key="2">
    <source>
        <dbReference type="ARBA" id="ARBA00022525"/>
    </source>
</evidence>
<accession>A0ABM1DNG1</accession>
<dbReference type="GeneID" id="106804706"/>
<evidence type="ECO:0000313" key="5">
    <source>
        <dbReference type="Proteomes" id="UP000695022"/>
    </source>
</evidence>
<comment type="subcellular location">
    <subcellularLocation>
        <location evidence="1">Secreted</location>
    </subcellularLocation>
</comment>
<dbReference type="PANTHER" id="PTHR11475:SF4">
    <property type="entry name" value="CHORION PEROXIDASE"/>
    <property type="match status" value="1"/>
</dbReference>
<dbReference type="InterPro" id="IPR019791">
    <property type="entry name" value="Haem_peroxidase_animal"/>
</dbReference>